<gene>
    <name evidence="2" type="primary">Snf8</name>
    <name evidence="2" type="ORF">TRFO_11711</name>
</gene>
<dbReference type="VEuPathDB" id="TrichDB:TRFO_11711"/>
<dbReference type="Gene3D" id="1.10.10.10">
    <property type="entry name" value="Winged helix-like DNA-binding domain superfamily/Winged helix DNA-binding domain"/>
    <property type="match status" value="2"/>
</dbReference>
<dbReference type="Pfam" id="PF04157">
    <property type="entry name" value="EAP30"/>
    <property type="match status" value="1"/>
</dbReference>
<evidence type="ECO:0000313" key="2">
    <source>
        <dbReference type="EMBL" id="OHS93512.1"/>
    </source>
</evidence>
<proteinExistence type="inferred from homology"/>
<evidence type="ECO:0000313" key="3">
    <source>
        <dbReference type="Proteomes" id="UP000179807"/>
    </source>
</evidence>
<dbReference type="Proteomes" id="UP000179807">
    <property type="component" value="Unassembled WGS sequence"/>
</dbReference>
<comment type="caution">
    <text evidence="2">The sequence shown here is derived from an EMBL/GenBank/DDBJ whole genome shotgun (WGS) entry which is preliminary data.</text>
</comment>
<dbReference type="GO" id="GO:0043328">
    <property type="term" value="P:protein transport to vacuole involved in ubiquitin-dependent protein catabolic process via the multivesicular body sorting pathway"/>
    <property type="evidence" value="ECO:0007669"/>
    <property type="project" value="TreeGrafter"/>
</dbReference>
<accession>A0A1J4J1Y9</accession>
<dbReference type="GO" id="GO:0000814">
    <property type="term" value="C:ESCRT II complex"/>
    <property type="evidence" value="ECO:0007669"/>
    <property type="project" value="InterPro"/>
</dbReference>
<protein>
    <submittedName>
        <fullName evidence="2">Vacuolar-sorting protein SNF8</fullName>
    </submittedName>
</protein>
<dbReference type="EMBL" id="MLAK01001393">
    <property type="protein sequence ID" value="OHS93512.1"/>
    <property type="molecule type" value="Genomic_DNA"/>
</dbReference>
<dbReference type="InterPro" id="IPR040608">
    <property type="entry name" value="Snf8/Vps36"/>
</dbReference>
<evidence type="ECO:0000256" key="1">
    <source>
        <dbReference type="ARBA" id="ARBA00009834"/>
    </source>
</evidence>
<dbReference type="SUPFAM" id="SSF46785">
    <property type="entry name" value="Winged helix' DNA-binding domain"/>
    <property type="match status" value="2"/>
</dbReference>
<dbReference type="InterPro" id="IPR036390">
    <property type="entry name" value="WH_DNA-bd_sf"/>
</dbReference>
<sequence length="240" mass="27700">MSAGLAGIQSRLALEEAKKQEGIKLRKKLIQDAQNQTKEFEESLKQFATKNGKKIKEDPEFRAAFNEMCLHIGVDPLQSRKGFWQKILKVGNFYHELAIKTIEVTLRFKRKNNGGMILLQTLIDEVSKTYAVKTKISADDIRMAIKGLDSIGQGYSISTINNKKYFVIDFQLDDDRQAVLELADKNGIFSDNDVSKLGWDKDRWNRAIDTLYKQGFIWRDELHPDKVVRYYVFSMFEGFT</sequence>
<dbReference type="PANTHER" id="PTHR12806">
    <property type="entry name" value="EAP30 SUBUNIT OF ELL COMPLEX"/>
    <property type="match status" value="1"/>
</dbReference>
<reference evidence="2" key="1">
    <citation type="submission" date="2016-10" db="EMBL/GenBank/DDBJ databases">
        <authorList>
            <person name="Benchimol M."/>
            <person name="Almeida L.G."/>
            <person name="Vasconcelos A.T."/>
            <person name="Perreira-Neves A."/>
            <person name="Rosa I.A."/>
            <person name="Tasca T."/>
            <person name="Bogo M.R."/>
            <person name="de Souza W."/>
        </authorList>
    </citation>
    <scope>NUCLEOTIDE SEQUENCE [LARGE SCALE GENOMIC DNA]</scope>
    <source>
        <strain evidence="2">K</strain>
    </source>
</reference>
<organism evidence="2 3">
    <name type="scientific">Tritrichomonas foetus</name>
    <dbReference type="NCBI Taxonomy" id="1144522"/>
    <lineage>
        <taxon>Eukaryota</taxon>
        <taxon>Metamonada</taxon>
        <taxon>Parabasalia</taxon>
        <taxon>Tritrichomonadida</taxon>
        <taxon>Tritrichomonadidae</taxon>
        <taxon>Tritrichomonas</taxon>
    </lineage>
</organism>
<dbReference type="GeneID" id="94830896"/>
<dbReference type="InterPro" id="IPR036388">
    <property type="entry name" value="WH-like_DNA-bd_sf"/>
</dbReference>
<dbReference type="Gene3D" id="6.10.140.180">
    <property type="match status" value="1"/>
</dbReference>
<keyword evidence="3" id="KW-1185">Reference proteome</keyword>
<dbReference type="PANTHER" id="PTHR12806:SF0">
    <property type="entry name" value="VACUOLAR-SORTING PROTEIN SNF8"/>
    <property type="match status" value="1"/>
</dbReference>
<dbReference type="RefSeq" id="XP_068346649.1">
    <property type="nucleotide sequence ID" value="XM_068496192.1"/>
</dbReference>
<comment type="similarity">
    <text evidence="1">Belongs to the SNF8 family.</text>
</comment>
<dbReference type="InterPro" id="IPR016689">
    <property type="entry name" value="ESCRT-2_cplx_Snf8"/>
</dbReference>
<name>A0A1J4J1Y9_9EUKA</name>
<dbReference type="AlphaFoldDB" id="A0A1J4J1Y9"/>
<dbReference type="OrthoDB" id="283883at2759"/>